<name>A0A0F9GC17_9ZZZZ</name>
<dbReference type="EMBL" id="LAZR01020679">
    <property type="protein sequence ID" value="KKL88026.1"/>
    <property type="molecule type" value="Genomic_DNA"/>
</dbReference>
<evidence type="ECO:0000313" key="1">
    <source>
        <dbReference type="EMBL" id="KKL88026.1"/>
    </source>
</evidence>
<reference evidence="1" key="1">
    <citation type="journal article" date="2015" name="Nature">
        <title>Complex archaea that bridge the gap between prokaryotes and eukaryotes.</title>
        <authorList>
            <person name="Spang A."/>
            <person name="Saw J.H."/>
            <person name="Jorgensen S.L."/>
            <person name="Zaremba-Niedzwiedzka K."/>
            <person name="Martijn J."/>
            <person name="Lind A.E."/>
            <person name="van Eijk R."/>
            <person name="Schleper C."/>
            <person name="Guy L."/>
            <person name="Ettema T.J."/>
        </authorList>
    </citation>
    <scope>NUCLEOTIDE SEQUENCE</scope>
</reference>
<sequence length="296" mass="35699">YKKTIFQFSKNNPDMVQQLENIWKDFAQIFQSVDFRKEVLSLSTGNEFEDLLKKKFLEELDRAEQISKKAVVKSFKLALKYVERQQQPDTLFIKSSYNKLGLQLENFKTDTTMNLIESFLKIIFTKKQELFKLSDDDLMDYVNEIVSRFGRAIEPYLKAIIVSIYNLQKIYQNRDFDDFEKGFGYYLSPRSSLQIDRSEKENYIDYRNAISHARGFDVLYDRKLQEIKLKFNLKRETKGSVYWHKTIEMGLKEFEKLFRDFRKFQNSFFTFYEVYIKSIDKNYEYQIFPFKNISNL</sequence>
<comment type="caution">
    <text evidence="1">The sequence shown here is derived from an EMBL/GenBank/DDBJ whole genome shotgun (WGS) entry which is preliminary data.</text>
</comment>
<accession>A0A0F9GC17</accession>
<gene>
    <name evidence="1" type="ORF">LCGC14_1928820</name>
</gene>
<protein>
    <submittedName>
        <fullName evidence="1">Uncharacterized protein</fullName>
    </submittedName>
</protein>
<dbReference type="AlphaFoldDB" id="A0A0F9GC17"/>
<proteinExistence type="predicted"/>
<feature type="non-terminal residue" evidence="1">
    <location>
        <position position="1"/>
    </location>
</feature>
<organism evidence="1">
    <name type="scientific">marine sediment metagenome</name>
    <dbReference type="NCBI Taxonomy" id="412755"/>
    <lineage>
        <taxon>unclassified sequences</taxon>
        <taxon>metagenomes</taxon>
        <taxon>ecological metagenomes</taxon>
    </lineage>
</organism>